<evidence type="ECO:0000256" key="1">
    <source>
        <dbReference type="SAM" id="SignalP"/>
    </source>
</evidence>
<protein>
    <submittedName>
        <fullName evidence="2">Uncharacterized protein</fullName>
    </submittedName>
</protein>
<feature type="signal peptide" evidence="1">
    <location>
        <begin position="1"/>
        <end position="19"/>
    </location>
</feature>
<evidence type="ECO:0000313" key="3">
    <source>
        <dbReference type="Proteomes" id="UP001501083"/>
    </source>
</evidence>
<reference evidence="3" key="1">
    <citation type="journal article" date="2019" name="Int. J. Syst. Evol. Microbiol.">
        <title>The Global Catalogue of Microorganisms (GCM) 10K type strain sequencing project: providing services to taxonomists for standard genome sequencing and annotation.</title>
        <authorList>
            <consortium name="The Broad Institute Genomics Platform"/>
            <consortium name="The Broad Institute Genome Sequencing Center for Infectious Disease"/>
            <person name="Wu L."/>
            <person name="Ma J."/>
        </authorList>
    </citation>
    <scope>NUCLEOTIDE SEQUENCE [LARGE SCALE GENOMIC DNA]</scope>
    <source>
        <strain evidence="3">JCM 19212</strain>
    </source>
</reference>
<proteinExistence type="predicted"/>
<gene>
    <name evidence="2" type="ORF">GCM10025759_00920</name>
</gene>
<dbReference type="EMBL" id="BAABKY010000001">
    <property type="protein sequence ID" value="GAA5066947.1"/>
    <property type="molecule type" value="Genomic_DNA"/>
</dbReference>
<feature type="chain" id="PRO_5046887316" evidence="1">
    <location>
        <begin position="20"/>
        <end position="164"/>
    </location>
</feature>
<evidence type="ECO:0000313" key="2">
    <source>
        <dbReference type="EMBL" id="GAA5066947.1"/>
    </source>
</evidence>
<keyword evidence="1" id="KW-0732">Signal</keyword>
<keyword evidence="3" id="KW-1185">Reference proteome</keyword>
<dbReference type="Proteomes" id="UP001501083">
    <property type="component" value="Unassembled WGS sequence"/>
</dbReference>
<accession>A0ABP9KZJ5</accession>
<organism evidence="2 3">
    <name type="scientific">Lysobacter panacisoli</name>
    <dbReference type="NCBI Taxonomy" id="1255263"/>
    <lineage>
        <taxon>Bacteria</taxon>
        <taxon>Pseudomonadati</taxon>
        <taxon>Pseudomonadota</taxon>
        <taxon>Gammaproteobacteria</taxon>
        <taxon>Lysobacterales</taxon>
        <taxon>Lysobacteraceae</taxon>
        <taxon>Lysobacter</taxon>
    </lineage>
</organism>
<dbReference type="RefSeq" id="WP_199244453.1">
    <property type="nucleotide sequence ID" value="NZ_BAABKY010000001.1"/>
</dbReference>
<comment type="caution">
    <text evidence="2">The sequence shown here is derived from an EMBL/GenBank/DDBJ whole genome shotgun (WGS) entry which is preliminary data.</text>
</comment>
<name>A0ABP9KZJ5_9GAMM</name>
<sequence>MKRTLLWLLVACAPATAFAQDEAAKLDLAVPTTPIQFASNSGEAQARYRNDPPGTYYGDIGGASAMNPDVADAAEGWQVHGSLEAGIGYSKQTGSSQWQAAHVQLDKTYVDEDGDTSHVNLSLSVGQGDGPMFGSGYFHPGYYGYGEPMPIDEPPPGPRAPFRR</sequence>